<feature type="region of interest" description="Disordered" evidence="2">
    <location>
        <begin position="3229"/>
        <end position="3338"/>
    </location>
</feature>
<dbReference type="PANTHER" id="PTHR18887">
    <property type="entry name" value="GOLGI-ASSOCIATED PROTEIN GCP360-RELATED"/>
    <property type="match status" value="1"/>
</dbReference>
<dbReference type="InterPro" id="IPR003134">
    <property type="entry name" value="Hs1_Cortactin"/>
</dbReference>
<feature type="coiled-coil region" evidence="1">
    <location>
        <begin position="82"/>
        <end position="134"/>
    </location>
</feature>
<evidence type="ECO:0000313" key="3">
    <source>
        <dbReference type="EMBL" id="KAF0029960.1"/>
    </source>
</evidence>
<dbReference type="Gene3D" id="1.10.287.1490">
    <property type="match status" value="1"/>
</dbReference>
<feature type="coiled-coil region" evidence="1">
    <location>
        <begin position="249"/>
        <end position="450"/>
    </location>
</feature>
<dbReference type="EMBL" id="VEVO01000016">
    <property type="protein sequence ID" value="KAF0029960.1"/>
    <property type="molecule type" value="Genomic_DNA"/>
</dbReference>
<feature type="region of interest" description="Disordered" evidence="2">
    <location>
        <begin position="2117"/>
        <end position="2144"/>
    </location>
</feature>
<dbReference type="PANTHER" id="PTHR18887:SF2">
    <property type="entry name" value="GOLGIN SUBFAMILY B MEMBER 1"/>
    <property type="match status" value="1"/>
</dbReference>
<dbReference type="Proteomes" id="UP000438429">
    <property type="component" value="Unassembled WGS sequence"/>
</dbReference>
<keyword evidence="1" id="KW-0175">Coiled coil</keyword>
<dbReference type="InterPro" id="IPR026202">
    <property type="entry name" value="GOLGB1"/>
</dbReference>
<name>A0A6A4SDU3_SCOMX</name>
<feature type="coiled-coil region" evidence="1">
    <location>
        <begin position="2914"/>
        <end position="2948"/>
    </location>
</feature>
<feature type="region of interest" description="Disordered" evidence="2">
    <location>
        <begin position="1203"/>
        <end position="1222"/>
    </location>
</feature>
<feature type="compositionally biased region" description="Basic and acidic residues" evidence="2">
    <location>
        <begin position="2889"/>
        <end position="2899"/>
    </location>
</feature>
<feature type="coiled-coil region" evidence="1">
    <location>
        <begin position="785"/>
        <end position="1133"/>
    </location>
</feature>
<accession>A0A6A4SDU3</accession>
<feature type="compositionally biased region" description="Basic and acidic residues" evidence="2">
    <location>
        <begin position="1704"/>
        <end position="1720"/>
    </location>
</feature>
<organism evidence="3 4">
    <name type="scientific">Scophthalmus maximus</name>
    <name type="common">Turbot</name>
    <name type="synonym">Psetta maxima</name>
    <dbReference type="NCBI Taxonomy" id="52904"/>
    <lineage>
        <taxon>Eukaryota</taxon>
        <taxon>Metazoa</taxon>
        <taxon>Chordata</taxon>
        <taxon>Craniata</taxon>
        <taxon>Vertebrata</taxon>
        <taxon>Euteleostomi</taxon>
        <taxon>Actinopterygii</taxon>
        <taxon>Neopterygii</taxon>
        <taxon>Teleostei</taxon>
        <taxon>Neoteleostei</taxon>
        <taxon>Acanthomorphata</taxon>
        <taxon>Carangaria</taxon>
        <taxon>Pleuronectiformes</taxon>
        <taxon>Pleuronectoidei</taxon>
        <taxon>Scophthalmidae</taxon>
        <taxon>Scophthalmus</taxon>
    </lineage>
</organism>
<feature type="compositionally biased region" description="Polar residues" evidence="2">
    <location>
        <begin position="1288"/>
        <end position="1298"/>
    </location>
</feature>
<proteinExistence type="predicted"/>
<feature type="compositionally biased region" description="Basic and acidic residues" evidence="2">
    <location>
        <begin position="1652"/>
        <end position="1683"/>
    </location>
</feature>
<dbReference type="GO" id="GO:0016020">
    <property type="term" value="C:membrane"/>
    <property type="evidence" value="ECO:0007669"/>
    <property type="project" value="TreeGrafter"/>
</dbReference>
<feature type="region of interest" description="Disordered" evidence="2">
    <location>
        <begin position="2889"/>
        <end position="2912"/>
    </location>
</feature>
<protein>
    <recommendedName>
        <fullName evidence="5">Golgin B1</fullName>
    </recommendedName>
</protein>
<comment type="caution">
    <text evidence="3">The sequence shown here is derived from an EMBL/GenBank/DDBJ whole genome shotgun (WGS) entry which is preliminary data.</text>
</comment>
<feature type="coiled-coil region" evidence="1">
    <location>
        <begin position="502"/>
        <end position="543"/>
    </location>
</feature>
<feature type="compositionally biased region" description="Basic and acidic residues" evidence="2">
    <location>
        <begin position="1213"/>
        <end position="1222"/>
    </location>
</feature>
<feature type="region of interest" description="Disordered" evidence="2">
    <location>
        <begin position="2635"/>
        <end position="2655"/>
    </location>
</feature>
<feature type="coiled-coil region" evidence="1">
    <location>
        <begin position="168"/>
        <end position="212"/>
    </location>
</feature>
<feature type="coiled-coil region" evidence="1">
    <location>
        <begin position="2559"/>
        <end position="2586"/>
    </location>
</feature>
<feature type="coiled-coil region" evidence="1">
    <location>
        <begin position="1320"/>
        <end position="1385"/>
    </location>
</feature>
<feature type="compositionally biased region" description="Basic and acidic residues" evidence="2">
    <location>
        <begin position="2643"/>
        <end position="2655"/>
    </location>
</feature>
<feature type="region of interest" description="Disordered" evidence="2">
    <location>
        <begin position="609"/>
        <end position="652"/>
    </location>
</feature>
<feature type="compositionally biased region" description="Low complexity" evidence="2">
    <location>
        <begin position="1403"/>
        <end position="1414"/>
    </location>
</feature>
<dbReference type="PROSITE" id="PS51090">
    <property type="entry name" value="CORTACTIN"/>
    <property type="match status" value="5"/>
</dbReference>
<feature type="compositionally biased region" description="Polar residues" evidence="2">
    <location>
        <begin position="616"/>
        <end position="626"/>
    </location>
</feature>
<dbReference type="Pfam" id="PF02218">
    <property type="entry name" value="HS1_rep"/>
    <property type="match status" value="5"/>
</dbReference>
<feature type="region of interest" description="Disordered" evidence="2">
    <location>
        <begin position="2410"/>
        <end position="2457"/>
    </location>
</feature>
<feature type="region of interest" description="Disordered" evidence="2">
    <location>
        <begin position="1396"/>
        <end position="1415"/>
    </location>
</feature>
<evidence type="ECO:0000256" key="1">
    <source>
        <dbReference type="SAM" id="Coils"/>
    </source>
</evidence>
<feature type="region of interest" description="Disordered" evidence="2">
    <location>
        <begin position="1977"/>
        <end position="2035"/>
    </location>
</feature>
<feature type="region of interest" description="Disordered" evidence="2">
    <location>
        <begin position="669"/>
        <end position="706"/>
    </location>
</feature>
<reference evidence="3 4" key="1">
    <citation type="submission" date="2019-06" db="EMBL/GenBank/DDBJ databases">
        <title>Draft genomes of female and male turbot (Scophthalmus maximus).</title>
        <authorList>
            <person name="Xu H."/>
            <person name="Xu X.-W."/>
            <person name="Shao C."/>
            <person name="Chen S."/>
        </authorList>
    </citation>
    <scope>NUCLEOTIDE SEQUENCE [LARGE SCALE GENOMIC DNA]</scope>
    <source>
        <strain evidence="3">Ysfricsl-2016a</strain>
        <tissue evidence="3">Blood</tissue>
    </source>
</reference>
<feature type="compositionally biased region" description="Basic and acidic residues" evidence="2">
    <location>
        <begin position="2418"/>
        <end position="2457"/>
    </location>
</feature>
<feature type="region of interest" description="Disordered" evidence="2">
    <location>
        <begin position="1652"/>
        <end position="1720"/>
    </location>
</feature>
<evidence type="ECO:0008006" key="5">
    <source>
        <dbReference type="Google" id="ProtNLM"/>
    </source>
</evidence>
<evidence type="ECO:0000313" key="4">
    <source>
        <dbReference type="Proteomes" id="UP000438429"/>
    </source>
</evidence>
<feature type="compositionally biased region" description="Basic residues" evidence="2">
    <location>
        <begin position="1684"/>
        <end position="1693"/>
    </location>
</feature>
<dbReference type="GO" id="GO:0005801">
    <property type="term" value="C:cis-Golgi network"/>
    <property type="evidence" value="ECO:0007669"/>
    <property type="project" value="TreeGrafter"/>
</dbReference>
<dbReference type="GO" id="GO:0005793">
    <property type="term" value="C:endoplasmic reticulum-Golgi intermediate compartment"/>
    <property type="evidence" value="ECO:0007669"/>
    <property type="project" value="TreeGrafter"/>
</dbReference>
<feature type="compositionally biased region" description="Basic and acidic residues" evidence="2">
    <location>
        <begin position="671"/>
        <end position="691"/>
    </location>
</feature>
<feature type="compositionally biased region" description="Basic and acidic residues" evidence="2">
    <location>
        <begin position="1977"/>
        <end position="2020"/>
    </location>
</feature>
<feature type="compositionally biased region" description="Basic and acidic residues" evidence="2">
    <location>
        <begin position="1304"/>
        <end position="1314"/>
    </location>
</feature>
<feature type="region of interest" description="Disordered" evidence="2">
    <location>
        <begin position="1285"/>
        <end position="1314"/>
    </location>
</feature>
<feature type="coiled-coil region" evidence="1">
    <location>
        <begin position="2719"/>
        <end position="2792"/>
    </location>
</feature>
<gene>
    <name evidence="3" type="ORF">F2P81_019065</name>
</gene>
<evidence type="ECO:0000256" key="2">
    <source>
        <dbReference type="SAM" id="MobiDB-lite"/>
    </source>
</evidence>
<feature type="compositionally biased region" description="Basic and acidic residues" evidence="2">
    <location>
        <begin position="3289"/>
        <end position="3326"/>
    </location>
</feature>
<feature type="region of interest" description="Disordered" evidence="2">
    <location>
        <begin position="44"/>
        <end position="72"/>
    </location>
</feature>
<feature type="compositionally biased region" description="Polar residues" evidence="2">
    <location>
        <begin position="692"/>
        <end position="706"/>
    </location>
</feature>
<sequence>METRRRPFSPGLPVNNNNLFHNLPGCLPAISMLSRLATVLQELSGEEGTDGDQQGVLVPQLPGGEGQDPAESEVPEEALERLAHLEQLVVQLKELIRDKDTQLVHKDDELVNKDVQLKNEKEEAEARFTKLKLQAKAKMASLNKQIIELKGSGGGTVASPDSSFTGAGAAVEEELQELKNKLSEEEANSQELRQQLQSYEQLLQENESAHTEQLQKLQAVVCEKDVRFQEQIQKHEEELMSITTLSQNDGELQQVLHAAQRRCEELEEALRSRSQVLEVLQEEVNSADQQKQILTAQFRQMEQELGEALKLREEERQQWAEQASGSGAELAALRTSLETLEGERAKVAGQESELASLREAERVGQIEALEKEKMEVARLERELALTKEAELDASERDRAEITRLESELVSARETAVHASQDASEREISEIAKLECELAALKEEQEDAQKKGEILAEVWRHLRAVALDDVETAEEDLVPVDLSLLLDTVQSIDYKLTRMKDKQSESEEQCAELTHTMEILQEQLDRKLTEQDEATAKIQQLEQHIATSFPVSKDIHIFVSFFQLSEGDDVTELSAQDSSEAEKGHILALEQQLLDKDHELVALRESLRLAEDPMSSEVASSETYHQTPDQDRDSSSTGPCDSSAAPPDLMNNTQEEDTTLVAEDTSVLSMSADHDSSPELIGHHSESPEESKGTSSDEMVASSDSEVAHSSWTLLEAVNQDGGQEWPSILQDFGQLQLQSWEATSMEQETSTVQVESSSVIIRETVQVHLTQQSSSSADADVPSGQVFAQALAEELQRRYSELLAELQRLREAAAESQEKIKNLEEETQSLAAAKEEAQSQVNDFAEELQFARVELDKVSQQSSSVVEKYGAEMKLLEEQIDMLNAESNTKEQKIQSLQSDLETTQRALSEQDGQVRMLSAQLEDTELLSSELERRLQDMENSMLEYSQTSDLNNESLSKKDSEISDLQLRLTQKDQEMMELNDSFSARLLQVEEEKFQIDREVNKLKEQVVELEKVTDEKQQVSSEDSTSRAVDELCSLRKEKEELETQLTNTKKKLQAALVQRKELMRRVADFEVEAKKWKEQDELAKGEIPANDPEEEKTRRDIQEMEAKLRELEEALRSKEDAVETLQQKIVRQDQVIAETLALNIKLGEEAENTRQASDISSETAVLRSEVATLEAECEALQKKFHEAQDSRRETIRKAKEKDRHHREQLKQQKEEHSELMERFEVQSGEREALLDKLRELEERVSTERGALPQQATKQQADNLEKQAAGDWVQEDWVDFATSKPDSSQPQSADLVQPRAEAEPSDVHSAHMEESLTALREEIQKVQVANSEFEKQLQETQASLSLKEAELMDLNEELRALREKEKQIDALSEEICDLREKHRQSESYAQTLKEEMEGATTAASADSASSVEALQAEVEDFKQFLDNKNQEIMELSQQLSEQNSFIHSMQDTVSQKDQLIESLQGELKFEQEKMQRLEAEVPQKQDGEKDSEAKIQQLQQKLKAALISRKETLKENKTRKEQLASGEKLTAELQRKLESAEDELEKLRAERLRLIDEVDRTLVENQSLGSSCESLKLAMEGILTEKDACRREVELANEEASRVSREWEEKVQGMRDEYETLLKSYENVSDEADRVRRVLEAARQERQELAARGRTQEAARQEAERQAEEAQKEVDSVKDKMRKFAKTKQQKIQDLEEENERLREMQEKPVTKREDRTLRAELERLEEQLAALKVELEATAAEKESLVQQIEELREQLVQTGEKEDNEIQESPLGSAAVVEEEVVTAQKLDIITTKAEPDERLYEDKEKPLTPKVVAVSAPVTHVPPEKKEEEQMTESTQTFLEDKIKEMEAAVNTQRELWQEREAELKAELASLERDLRESREKLGLVDSLEKCLRESKEREKSLFEEASKRETQFKELLRSLETEKDNLEERLMNQLAQLNGSIAGYQQETADNREHLTELQREVELLERERAELEAEAQSERDRASRLEEDMRQAQRERAEAEAESGKQRELEQQLRSAQRVREGSQSRARQLEELLREKQLEVRQMQRDGIQYQERISELGREAKALQQGNDELNKKLGQSQLEAATTQEHLKRAEAELAGCKSHLDEVQKQLSETSAEKTTLEQSAQQKELSMKAEAEQTLDSVRLRLGAELKEVELRLEEAYREREKEEDATLEAREVAEGAERRAQAMQARLDESLARLAAFSRCMSSLQDDRDRVLDEARQWETRFNDTLRGKEAEVREAESRARDLTEQLQKETSLKEELQLSVNRLEKADKDWQLRLEEEEKKVTETRAALEDETTKLRQTTAELKSAQNEVGTLTEELEGLRHRVQALEEAVGRLQGEVDRARTELREREAEERRLCLNVEQLETDLRSSKALTESLQTELNEKERREVEMLVEKEQAAAQAADEARKEADSRAEEAEKELEQRREEVRDLEEKLRKADEESNNRKTRLDSFMKAMGSLQDDRDRVLNMYKQLEEKHLQVMMDKDSLIQEAAGENNSLKEELRSLLVQRDDLYAEKGKLSAQLHGYRDELNQVLSMKESQHKQLLATQRARIATLEREREEMESQLKSVSRAIETEVEVGRVEREILSQAADSTTGSQVMDAPGAEVEKLREQLQAARAQVEALEESLSSERREQDSNSKELAELRWEGGVMRTESESAQERVAELARDLLVVEQRLLEEKEATTQLRAENQSFAKAMASLQDSRDQAVNKAQEVSLKLEELVSKTGGHVAPSGPGGGGSSGEVWGLKNALQALQNDRERLLEQLRTQTLELHRQQTELARLGAGELIKVSQELFEEKKKNDDMLGVLSQLEHVAETGKQEVETLRLERFDWMAQAEQLKHQTLATLSERDHQLRQLTAMLEEARAHWPKLQQEHYQREGTEKGDSPPGAPQERSSQLDVHSYIAEVKDLQRRLDDETQQRVSAEEQLMATQDRLKRHSPAKWNSALDGDQSETAVFIEPPEGAVTRQIRRGGPGLVRMLRVAFCSRQRTPLLFSLYLLTMWKSAVGHSVKMKVAAEGDDWETDPDFENDVSEQEQRWGAKTVDGSGRKEHISVAELRSQVAVEHEQVRKREHTPKASYGYGGKFGVEKDRMDKAALGHDYVAQVEQHSSQTDAARGFGGKYGVQKDRVDKSAMGFEYKGEMQQHASQKDYSKGFGGKYGVEKDKVDKAALGYEYKGQTEKHQSQKDYSKGFGGKFGVEREKVDKAALGYDYKGETEKHQSQKDYSAGFGGRYGVQADRQDKSAAGFSDMDSPSSAYEKTQPLEASSAGAGKLKARFENMAKASDEENRKKVEEERVRRQAREKREREEAKRRQQVQKYALQIF</sequence>